<dbReference type="GO" id="GO:0005829">
    <property type="term" value="C:cytosol"/>
    <property type="evidence" value="ECO:0007669"/>
    <property type="project" value="TreeGrafter"/>
</dbReference>
<name>A0A644YQC8_9ZZZZ</name>
<comment type="similarity">
    <text evidence="1">Belongs to the RutC family.</text>
</comment>
<gene>
    <name evidence="2" type="primary">rutC_5</name>
    <name evidence="2" type="ORF">SDC9_77372</name>
</gene>
<dbReference type="FunFam" id="3.30.1330.40:FF:000001">
    <property type="entry name" value="L-PSP family endoribonuclease"/>
    <property type="match status" value="1"/>
</dbReference>
<dbReference type="PROSITE" id="PS01094">
    <property type="entry name" value="UPF0076"/>
    <property type="match status" value="1"/>
</dbReference>
<dbReference type="InterPro" id="IPR006056">
    <property type="entry name" value="RidA"/>
</dbReference>
<dbReference type="Gene3D" id="3.30.1330.40">
    <property type="entry name" value="RutC-like"/>
    <property type="match status" value="1"/>
</dbReference>
<accession>A0A644YQC8</accession>
<dbReference type="EMBL" id="VSSQ01005899">
    <property type="protein sequence ID" value="MPM30822.1"/>
    <property type="molecule type" value="Genomic_DNA"/>
</dbReference>
<comment type="caution">
    <text evidence="2">The sequence shown here is derived from an EMBL/GenBank/DDBJ whole genome shotgun (WGS) entry which is preliminary data.</text>
</comment>
<evidence type="ECO:0000256" key="1">
    <source>
        <dbReference type="ARBA" id="ARBA00010552"/>
    </source>
</evidence>
<dbReference type="InterPro" id="IPR019897">
    <property type="entry name" value="RidA_CS"/>
</dbReference>
<evidence type="ECO:0000313" key="2">
    <source>
        <dbReference type="EMBL" id="MPM30822.1"/>
    </source>
</evidence>
<keyword evidence="2" id="KW-0560">Oxidoreductase</keyword>
<dbReference type="CDD" id="cd00448">
    <property type="entry name" value="YjgF_YER057c_UK114_family"/>
    <property type="match status" value="1"/>
</dbReference>
<protein>
    <submittedName>
        <fullName evidence="2">Putative aminoacrylate peracid reductase RutC</fullName>
        <ecNumber evidence="2">1.-.-.-</ecNumber>
    </submittedName>
</protein>
<dbReference type="AlphaFoldDB" id="A0A644YQC8"/>
<proteinExistence type="inferred from homology"/>
<reference evidence="2" key="1">
    <citation type="submission" date="2019-08" db="EMBL/GenBank/DDBJ databases">
        <authorList>
            <person name="Kucharzyk K."/>
            <person name="Murdoch R.W."/>
            <person name="Higgins S."/>
            <person name="Loffler F."/>
        </authorList>
    </citation>
    <scope>NUCLEOTIDE SEQUENCE</scope>
</reference>
<dbReference type="SUPFAM" id="SSF55298">
    <property type="entry name" value="YjgF-like"/>
    <property type="match status" value="1"/>
</dbReference>
<organism evidence="2">
    <name type="scientific">bioreactor metagenome</name>
    <dbReference type="NCBI Taxonomy" id="1076179"/>
    <lineage>
        <taxon>unclassified sequences</taxon>
        <taxon>metagenomes</taxon>
        <taxon>ecological metagenomes</taxon>
    </lineage>
</organism>
<dbReference type="PANTHER" id="PTHR11803">
    <property type="entry name" value="2-IMINOBUTANOATE/2-IMINOPROPANOATE DEAMINASE RIDA"/>
    <property type="match status" value="1"/>
</dbReference>
<dbReference type="InterPro" id="IPR035959">
    <property type="entry name" value="RutC-like_sf"/>
</dbReference>
<dbReference type="GO" id="GO:0019239">
    <property type="term" value="F:deaminase activity"/>
    <property type="evidence" value="ECO:0007669"/>
    <property type="project" value="TreeGrafter"/>
</dbReference>
<dbReference type="Pfam" id="PF01042">
    <property type="entry name" value="Ribonuc_L-PSP"/>
    <property type="match status" value="1"/>
</dbReference>
<dbReference type="EC" id="1.-.-.-" evidence="2"/>
<dbReference type="GO" id="GO:0016491">
    <property type="term" value="F:oxidoreductase activity"/>
    <property type="evidence" value="ECO:0007669"/>
    <property type="project" value="UniProtKB-KW"/>
</dbReference>
<sequence length="126" mass="13361">MKKTVFPAGVVPAAPYSPAVIADGLVFVSGQVGYDMVNKRYFGTDVETQFRGALDNLSSVLQAAGTDLAHVVKTTVFLTDSAQFPTINEIYRAYFPAEQPARSCVIVAGLPLGALIEIEAVAVLPD</sequence>
<dbReference type="InterPro" id="IPR006175">
    <property type="entry name" value="YjgF/YER057c/UK114"/>
</dbReference>
<dbReference type="PANTHER" id="PTHR11803:SF58">
    <property type="entry name" value="PROTEIN HMF1-RELATED"/>
    <property type="match status" value="1"/>
</dbReference>
<dbReference type="NCBIfam" id="TIGR00004">
    <property type="entry name" value="Rid family detoxifying hydrolase"/>
    <property type="match status" value="1"/>
</dbReference>